<gene>
    <name evidence="2" type="ORF">S01H1_47337</name>
</gene>
<dbReference type="InterPro" id="IPR008490">
    <property type="entry name" value="Transposase_InsH_N"/>
</dbReference>
<dbReference type="Pfam" id="PF05598">
    <property type="entry name" value="DUF772"/>
    <property type="match status" value="1"/>
</dbReference>
<accession>X0VRB0</accession>
<proteinExistence type="predicted"/>
<dbReference type="AlphaFoldDB" id="X0VRB0"/>
<feature type="domain" description="Transposase InsH N-terminal" evidence="1">
    <location>
        <begin position="7"/>
        <end position="80"/>
    </location>
</feature>
<protein>
    <recommendedName>
        <fullName evidence="1">Transposase InsH N-terminal domain-containing protein</fullName>
    </recommendedName>
</protein>
<dbReference type="EMBL" id="BARS01030349">
    <property type="protein sequence ID" value="GAG20775.1"/>
    <property type="molecule type" value="Genomic_DNA"/>
</dbReference>
<sequence>MLMLMSPEARVPADHPLRAIKKLADAALSKLSPVFSAMYSEIGRPSIPPERLLKATLLMALYTVRSERQFCEQLDYNLLF</sequence>
<evidence type="ECO:0000313" key="2">
    <source>
        <dbReference type="EMBL" id="GAG20775.1"/>
    </source>
</evidence>
<name>X0VRB0_9ZZZZ</name>
<comment type="caution">
    <text evidence="2">The sequence shown here is derived from an EMBL/GenBank/DDBJ whole genome shotgun (WGS) entry which is preliminary data.</text>
</comment>
<evidence type="ECO:0000259" key="1">
    <source>
        <dbReference type="Pfam" id="PF05598"/>
    </source>
</evidence>
<feature type="non-terminal residue" evidence="2">
    <location>
        <position position="80"/>
    </location>
</feature>
<reference evidence="2" key="1">
    <citation type="journal article" date="2014" name="Front. Microbiol.">
        <title>High frequency of phylogenetically diverse reductive dehalogenase-homologous genes in deep subseafloor sedimentary metagenomes.</title>
        <authorList>
            <person name="Kawai M."/>
            <person name="Futagami T."/>
            <person name="Toyoda A."/>
            <person name="Takaki Y."/>
            <person name="Nishi S."/>
            <person name="Hori S."/>
            <person name="Arai W."/>
            <person name="Tsubouchi T."/>
            <person name="Morono Y."/>
            <person name="Uchiyama I."/>
            <person name="Ito T."/>
            <person name="Fujiyama A."/>
            <person name="Inagaki F."/>
            <person name="Takami H."/>
        </authorList>
    </citation>
    <scope>NUCLEOTIDE SEQUENCE</scope>
    <source>
        <strain evidence="2">Expedition CK06-06</strain>
    </source>
</reference>
<organism evidence="2">
    <name type="scientific">marine sediment metagenome</name>
    <dbReference type="NCBI Taxonomy" id="412755"/>
    <lineage>
        <taxon>unclassified sequences</taxon>
        <taxon>metagenomes</taxon>
        <taxon>ecological metagenomes</taxon>
    </lineage>
</organism>